<dbReference type="InterPro" id="IPR044561">
    <property type="entry name" value="ACT_ThrD-II-like"/>
</dbReference>
<dbReference type="Gene3D" id="3.30.70.260">
    <property type="match status" value="1"/>
</dbReference>
<dbReference type="CDD" id="cd01562">
    <property type="entry name" value="Thr-dehyd"/>
    <property type="match status" value="1"/>
</dbReference>
<dbReference type="EC" id="4.3.1.19" evidence="7"/>
<dbReference type="InterPro" id="IPR001926">
    <property type="entry name" value="TrpB-like_PALP"/>
</dbReference>
<comment type="cofactor">
    <cofactor evidence="1">
        <name>pyridoxal 5'-phosphate</name>
        <dbReference type="ChEBI" id="CHEBI:597326"/>
    </cofactor>
</comment>
<dbReference type="InterPro" id="IPR036052">
    <property type="entry name" value="TrpB-like_PALP_sf"/>
</dbReference>
<dbReference type="GO" id="GO:0006567">
    <property type="term" value="P:L-threonine catabolic process"/>
    <property type="evidence" value="ECO:0007669"/>
    <property type="project" value="InterPro"/>
</dbReference>
<dbReference type="GO" id="GO:0003941">
    <property type="term" value="F:L-serine ammonia-lyase activity"/>
    <property type="evidence" value="ECO:0007669"/>
    <property type="project" value="UniProtKB-EC"/>
</dbReference>
<evidence type="ECO:0000256" key="5">
    <source>
        <dbReference type="ARBA" id="ARBA00049406"/>
    </source>
</evidence>
<sequence length="414" mass="43556">MTAERHAITLADVEAAAAIVAGKVLRTPMMPAPRLSALTGAEVFVKHENMQATGSFKERGALVKLTRLTDDERRRGVIAMSAGNHAQAVAYHARRLGIPATIVMPEATPLVKVENTRAHGARVVLFGETLYESAERARAIAAEEGLVFVHPYDDPAVMAGQGTIALEMLADMPDLDTLVVPIGGGGLFSGIAVAAKALKPGIDVVGVEALLYPSFHNAIAGSDLPIGGPTLAEGIAVKTVGTMTLPIVRALASEIILVEEAAIERAVNAYATQQRTMAEGAGAAGLAAMFTRPERFSGRKVGLVLCGGNIDARLLASVMVRELERAERIVSFRITTSDRPGLLGRVASRLGELGANILEVSHGRLYLDVPAKGVTIDLTVETRDAEHTRAILAALEADGLAPRRVDARGLSETP</sequence>
<dbReference type="InterPro" id="IPR045865">
    <property type="entry name" value="ACT-like_dom_sf"/>
</dbReference>
<dbReference type="Pfam" id="PF01842">
    <property type="entry name" value="ACT"/>
    <property type="match status" value="1"/>
</dbReference>
<keyword evidence="8" id="KW-1185">Reference proteome</keyword>
<name>A0A840BSU1_9HYPH</name>
<dbReference type="GO" id="GO:0004794">
    <property type="term" value="F:threonine deaminase activity"/>
    <property type="evidence" value="ECO:0007669"/>
    <property type="project" value="UniProtKB-EC"/>
</dbReference>
<dbReference type="GO" id="GO:0009097">
    <property type="term" value="P:isoleucine biosynthetic process"/>
    <property type="evidence" value="ECO:0007669"/>
    <property type="project" value="TreeGrafter"/>
</dbReference>
<gene>
    <name evidence="7" type="ORF">GGR16_000900</name>
</gene>
<dbReference type="PANTHER" id="PTHR48078">
    <property type="entry name" value="THREONINE DEHYDRATASE, MITOCHONDRIAL-RELATED"/>
    <property type="match status" value="1"/>
</dbReference>
<comment type="similarity">
    <text evidence="2">Belongs to the serine/threonine dehydratase family.</text>
</comment>
<dbReference type="GO" id="GO:0006565">
    <property type="term" value="P:L-serine catabolic process"/>
    <property type="evidence" value="ECO:0007669"/>
    <property type="project" value="TreeGrafter"/>
</dbReference>
<evidence type="ECO:0000313" key="8">
    <source>
        <dbReference type="Proteomes" id="UP000577362"/>
    </source>
</evidence>
<dbReference type="NCBIfam" id="NF005600">
    <property type="entry name" value="PRK07334.1"/>
    <property type="match status" value="1"/>
</dbReference>
<dbReference type="InterPro" id="IPR050147">
    <property type="entry name" value="Ser/Thr_Dehydratase"/>
</dbReference>
<dbReference type="Proteomes" id="UP000577362">
    <property type="component" value="Unassembled WGS sequence"/>
</dbReference>
<reference evidence="7 8" key="1">
    <citation type="submission" date="2020-08" db="EMBL/GenBank/DDBJ databases">
        <title>Genomic Encyclopedia of Type Strains, Phase IV (KMG-IV): sequencing the most valuable type-strain genomes for metagenomic binning, comparative biology and taxonomic classification.</title>
        <authorList>
            <person name="Goeker M."/>
        </authorList>
    </citation>
    <scope>NUCLEOTIDE SEQUENCE [LARGE SCALE GENOMIC DNA]</scope>
    <source>
        <strain evidence="7 8">DSM 103737</strain>
    </source>
</reference>
<feature type="domain" description="ACT" evidence="6">
    <location>
        <begin position="331"/>
        <end position="412"/>
    </location>
</feature>
<evidence type="ECO:0000256" key="3">
    <source>
        <dbReference type="ARBA" id="ARBA00022898"/>
    </source>
</evidence>
<dbReference type="EMBL" id="JACIEN010000001">
    <property type="protein sequence ID" value="MBB4015894.1"/>
    <property type="molecule type" value="Genomic_DNA"/>
</dbReference>
<accession>A0A840BSU1</accession>
<dbReference type="FunFam" id="3.40.50.1100:FF:000005">
    <property type="entry name" value="Threonine dehydratase catabolic"/>
    <property type="match status" value="1"/>
</dbReference>
<organism evidence="7 8">
    <name type="scientific">Chelatococcus caeni</name>
    <dbReference type="NCBI Taxonomy" id="1348468"/>
    <lineage>
        <taxon>Bacteria</taxon>
        <taxon>Pseudomonadati</taxon>
        <taxon>Pseudomonadota</taxon>
        <taxon>Alphaproteobacteria</taxon>
        <taxon>Hyphomicrobiales</taxon>
        <taxon>Chelatococcaceae</taxon>
        <taxon>Chelatococcus</taxon>
    </lineage>
</organism>
<dbReference type="PROSITE" id="PS51671">
    <property type="entry name" value="ACT"/>
    <property type="match status" value="1"/>
</dbReference>
<dbReference type="InterPro" id="IPR002912">
    <property type="entry name" value="ACT_dom"/>
</dbReference>
<dbReference type="AlphaFoldDB" id="A0A840BSU1"/>
<dbReference type="CDD" id="cd04886">
    <property type="entry name" value="ACT_ThrD-II-like"/>
    <property type="match status" value="1"/>
</dbReference>
<dbReference type="SUPFAM" id="SSF55021">
    <property type="entry name" value="ACT-like"/>
    <property type="match status" value="1"/>
</dbReference>
<evidence type="ECO:0000313" key="7">
    <source>
        <dbReference type="EMBL" id="MBB4015894.1"/>
    </source>
</evidence>
<keyword evidence="3" id="KW-0663">Pyridoxal phosphate</keyword>
<dbReference type="RefSeq" id="WP_183315813.1">
    <property type="nucleotide sequence ID" value="NZ_JACIEN010000001.1"/>
</dbReference>
<dbReference type="SUPFAM" id="SSF53686">
    <property type="entry name" value="Tryptophan synthase beta subunit-like PLP-dependent enzymes"/>
    <property type="match status" value="1"/>
</dbReference>
<comment type="catalytic activity">
    <reaction evidence="5">
        <text>L-serine = pyruvate + NH4(+)</text>
        <dbReference type="Rhea" id="RHEA:19169"/>
        <dbReference type="ChEBI" id="CHEBI:15361"/>
        <dbReference type="ChEBI" id="CHEBI:28938"/>
        <dbReference type="ChEBI" id="CHEBI:33384"/>
        <dbReference type="EC" id="4.3.1.17"/>
    </reaction>
</comment>
<evidence type="ECO:0000256" key="1">
    <source>
        <dbReference type="ARBA" id="ARBA00001933"/>
    </source>
</evidence>
<evidence type="ECO:0000259" key="6">
    <source>
        <dbReference type="PROSITE" id="PS51671"/>
    </source>
</evidence>
<evidence type="ECO:0000256" key="2">
    <source>
        <dbReference type="ARBA" id="ARBA00010869"/>
    </source>
</evidence>
<proteinExistence type="inferred from homology"/>
<dbReference type="NCBIfam" id="TIGR01127">
    <property type="entry name" value="ilvA_1Cterm"/>
    <property type="match status" value="1"/>
</dbReference>
<protein>
    <submittedName>
        <fullName evidence="7">Threonine dehydratase</fullName>
        <ecNumber evidence="7">4.3.1.19</ecNumber>
    </submittedName>
</protein>
<dbReference type="Gene3D" id="3.40.50.1100">
    <property type="match status" value="2"/>
</dbReference>
<keyword evidence="4 7" id="KW-0456">Lyase</keyword>
<comment type="caution">
    <text evidence="7">The sequence shown here is derived from an EMBL/GenBank/DDBJ whole genome shotgun (WGS) entry which is preliminary data.</text>
</comment>
<dbReference type="InterPro" id="IPR005789">
    <property type="entry name" value="Thr_deHydtase_catblc"/>
</dbReference>
<dbReference type="PANTHER" id="PTHR48078:SF6">
    <property type="entry name" value="L-THREONINE DEHYDRATASE CATABOLIC TDCB"/>
    <property type="match status" value="1"/>
</dbReference>
<dbReference type="Pfam" id="PF00291">
    <property type="entry name" value="PALP"/>
    <property type="match status" value="1"/>
</dbReference>
<evidence type="ECO:0000256" key="4">
    <source>
        <dbReference type="ARBA" id="ARBA00023239"/>
    </source>
</evidence>